<reference evidence="1 2" key="1">
    <citation type="submission" date="2018-08" db="EMBL/GenBank/DDBJ databases">
        <title>A genome reference for cultivated species of the human gut microbiota.</title>
        <authorList>
            <person name="Zou Y."/>
            <person name="Xue W."/>
            <person name="Luo G."/>
        </authorList>
    </citation>
    <scope>NUCLEOTIDE SEQUENCE [LARGE SCALE GENOMIC DNA]</scope>
    <source>
        <strain evidence="1 2">TF09-22</strain>
    </source>
</reference>
<dbReference type="InterPro" id="IPR058120">
    <property type="entry name" value="MADS7"/>
</dbReference>
<proteinExistence type="predicted"/>
<dbReference type="EMBL" id="QSRB01000026">
    <property type="protein sequence ID" value="RGK80291.1"/>
    <property type="molecule type" value="Genomic_DNA"/>
</dbReference>
<dbReference type="AlphaFoldDB" id="A0A3E4PJY2"/>
<name>A0A3E4PJY2_BACUN</name>
<dbReference type="Pfam" id="PF26611">
    <property type="entry name" value="MAD7"/>
    <property type="match status" value="1"/>
</dbReference>
<comment type="caution">
    <text evidence="1">The sequence shown here is derived from an EMBL/GenBank/DDBJ whole genome shotgun (WGS) entry which is preliminary data.</text>
</comment>
<gene>
    <name evidence="1" type="ORF">DXC91_19715</name>
</gene>
<accession>A0A3E4PJY2</accession>
<organism evidence="1 2">
    <name type="scientific">Bacteroides uniformis</name>
    <dbReference type="NCBI Taxonomy" id="820"/>
    <lineage>
        <taxon>Bacteria</taxon>
        <taxon>Pseudomonadati</taxon>
        <taxon>Bacteroidota</taxon>
        <taxon>Bacteroidia</taxon>
        <taxon>Bacteroidales</taxon>
        <taxon>Bacteroidaceae</taxon>
        <taxon>Bacteroides</taxon>
    </lineage>
</organism>
<protein>
    <submittedName>
        <fullName evidence="1">Uncharacterized protein</fullName>
    </submittedName>
</protein>
<sequence length="528" mass="60891">MKMPILSREERVFREPSIFAVDMKAVTLDNVLVNLFMLMRNNGARIKLKLARNATFHDVNTLKEKYFKTLETRQELVGFSDYPEAIESWLRSSLVNMVFRGKAKENISSMRPLHLESYRIRNQKYTRDYNTADQIFIMINQRPEVRDALKTYMSIGWDNFSRKLVDNPTLDIDTAGMLHLIKMVDIDPKVVNVIADISPLLKKQADLYCDDVVRLLAYQNSMPRSVFIDYLRILTGFHLALYFHQLVYQLPKMVDAGSAEESEGWSMVVDMTDRLESDISDIACADMQHLLDGMLNYIKASYTIKAVRRMPGASLESMNQIFHRIKNYDASIDAYFQVRLSDVLSNYDKEAKTEEEREDARTYKSELENYLQFEDTALQKYVLCLMNVGASYQLKYGRQFLDNVSMKNTESALMIDGRSRKHQRRGAIGSKLLEVLVQLLVLTPKDGGGFSSNPLSIRQLIKSIRDRYGLIIDGSDEPRFSDADVKTHMAFKANVDALKSKLRQIGFYTDLSDASSLQKIRPRYKFND</sequence>
<dbReference type="RefSeq" id="WP_055278858.1">
    <property type="nucleotide sequence ID" value="NZ_CAXSSZ010000003.1"/>
</dbReference>
<dbReference type="NCBIfam" id="NF047733">
    <property type="entry name" value="antiphage_MADS7"/>
    <property type="match status" value="1"/>
</dbReference>
<dbReference type="Proteomes" id="UP000260874">
    <property type="component" value="Unassembled WGS sequence"/>
</dbReference>
<evidence type="ECO:0000313" key="1">
    <source>
        <dbReference type="EMBL" id="RGK80291.1"/>
    </source>
</evidence>
<evidence type="ECO:0000313" key="2">
    <source>
        <dbReference type="Proteomes" id="UP000260874"/>
    </source>
</evidence>